<keyword evidence="5 9" id="KW-0106">Calcium</keyword>
<evidence type="ECO:0000256" key="7">
    <source>
        <dbReference type="ARBA" id="ARBA00023065"/>
    </source>
</evidence>
<dbReference type="GO" id="GO:0012505">
    <property type="term" value="C:endomembrane system"/>
    <property type="evidence" value="ECO:0007669"/>
    <property type="project" value="UniProtKB-SubCell"/>
</dbReference>
<name>A0A0A1VV96_MICAE</name>
<dbReference type="InterPro" id="IPR004798">
    <property type="entry name" value="CAX-like"/>
</dbReference>
<feature type="transmembrane region" description="Helical" evidence="9">
    <location>
        <begin position="60"/>
        <end position="82"/>
    </location>
</feature>
<proteinExistence type="inferred from homology"/>
<evidence type="ECO:0000256" key="9">
    <source>
        <dbReference type="RuleBase" id="RU365028"/>
    </source>
</evidence>
<evidence type="ECO:0000256" key="1">
    <source>
        <dbReference type="ARBA" id="ARBA00004127"/>
    </source>
</evidence>
<feature type="domain" description="Sodium/calcium exchanger membrane region" evidence="10">
    <location>
        <begin position="215"/>
        <end position="357"/>
    </location>
</feature>
<dbReference type="GO" id="GO:0006874">
    <property type="term" value="P:intracellular calcium ion homeostasis"/>
    <property type="evidence" value="ECO:0007669"/>
    <property type="project" value="TreeGrafter"/>
</dbReference>
<keyword evidence="4 9" id="KW-0812">Transmembrane</keyword>
<protein>
    <recommendedName>
        <fullName evidence="9">Ca(2+)/H(+) antiporter</fullName>
    </recommendedName>
</protein>
<evidence type="ECO:0000256" key="4">
    <source>
        <dbReference type="ARBA" id="ARBA00022692"/>
    </source>
</evidence>
<reference evidence="12" key="1">
    <citation type="journal article" date="2015" name="Genome">
        <title>Whole Genome Sequence of the Non-Microcystin-Producing Microcystis aeruginosa Strain NIES-44.</title>
        <authorList>
            <person name="Okano K."/>
            <person name="Miyata N."/>
            <person name="Ozaki Y."/>
        </authorList>
    </citation>
    <scope>NUCLEOTIDE SEQUENCE [LARGE SCALE GENOMIC DNA]</scope>
    <source>
        <strain evidence="12">NIES-44</strain>
    </source>
</reference>
<feature type="transmembrane region" description="Helical" evidence="9">
    <location>
        <begin position="339"/>
        <end position="358"/>
    </location>
</feature>
<feature type="transmembrane region" description="Helical" evidence="9">
    <location>
        <begin position="211"/>
        <end position="227"/>
    </location>
</feature>
<dbReference type="InterPro" id="IPR004837">
    <property type="entry name" value="NaCa_Exmemb"/>
</dbReference>
<feature type="transmembrane region" description="Helical" evidence="9">
    <location>
        <begin position="247"/>
        <end position="272"/>
    </location>
</feature>
<evidence type="ECO:0000313" key="11">
    <source>
        <dbReference type="EMBL" id="GAL93660.1"/>
    </source>
</evidence>
<feature type="domain" description="Sodium/calcium exchanger membrane region" evidence="10">
    <location>
        <begin position="30"/>
        <end position="182"/>
    </location>
</feature>
<keyword evidence="9" id="KW-0050">Antiport</keyword>
<keyword evidence="8 9" id="KW-0472">Membrane</keyword>
<evidence type="ECO:0000256" key="8">
    <source>
        <dbReference type="ARBA" id="ARBA00023136"/>
    </source>
</evidence>
<dbReference type="GO" id="GO:0015369">
    <property type="term" value="F:calcium:proton antiporter activity"/>
    <property type="evidence" value="ECO:0007669"/>
    <property type="project" value="UniProtKB-UniRule"/>
</dbReference>
<dbReference type="PANTHER" id="PTHR31503:SF22">
    <property type="entry name" value="VACUOLAR CALCIUM ION TRANSPORTER"/>
    <property type="match status" value="1"/>
</dbReference>
<comment type="caution">
    <text evidence="9">Lacks conserved residue(s) required for the propagation of feature annotation.</text>
</comment>
<feature type="transmembrane region" description="Helical" evidence="9">
    <location>
        <begin position="94"/>
        <end position="113"/>
    </location>
</feature>
<dbReference type="PANTHER" id="PTHR31503">
    <property type="entry name" value="VACUOLAR CALCIUM ION TRANSPORTER"/>
    <property type="match status" value="1"/>
</dbReference>
<keyword evidence="3 9" id="KW-0109">Calcium transport</keyword>
<dbReference type="Pfam" id="PF01699">
    <property type="entry name" value="Na_Ca_ex"/>
    <property type="match status" value="2"/>
</dbReference>
<feature type="transmembrane region" description="Helical" evidence="9">
    <location>
        <begin position="284"/>
        <end position="305"/>
    </location>
</feature>
<dbReference type="AlphaFoldDB" id="A0A0A1VV96"/>
<comment type="caution">
    <text evidence="11">The sequence shown here is derived from an EMBL/GenBank/DDBJ whole genome shotgun (WGS) entry which is preliminary data.</text>
</comment>
<feature type="transmembrane region" description="Helical" evidence="9">
    <location>
        <begin position="31"/>
        <end position="48"/>
    </location>
</feature>
<feature type="transmembrane region" description="Helical" evidence="9">
    <location>
        <begin position="159"/>
        <end position="180"/>
    </location>
</feature>
<dbReference type="EMBL" id="BBPA01000043">
    <property type="protein sequence ID" value="GAL93660.1"/>
    <property type="molecule type" value="Genomic_DNA"/>
</dbReference>
<dbReference type="Gene3D" id="1.20.1420.30">
    <property type="entry name" value="NCX, central ion-binding region"/>
    <property type="match status" value="1"/>
</dbReference>
<dbReference type="InterPro" id="IPR004713">
    <property type="entry name" value="CaH_exchang"/>
</dbReference>
<keyword evidence="7 9" id="KW-0406">Ion transport</keyword>
<dbReference type="InterPro" id="IPR044880">
    <property type="entry name" value="NCX_ion-bd_dom_sf"/>
</dbReference>
<comment type="function">
    <text evidence="9">Ca(+)/H(+) antiporter that extrudes calcium in exchange for external protons.</text>
</comment>
<sequence length="361" mass="39142">MNLRKIVSFAFLLFIPLSVVASRLNWGDQAIFITAALSIIPLSIWLSTSVERVAVVTGPTLGGLVNAIFGNTTTLVIALIALKKGLVDIVQASITGSILSDLLLFMGMGMLTGGIRYKEQEFKPILARVNGSSMTLAVIAIALPTLVIYTSNVVEVADILSLSLVTATVLLIVYGLTLLFSLKTHSYLYEVGLSNENTPDNRVSEEEKAQVWIWLLVLLTSTVAVAYESDLFVDVVESVMEGFHLTPLFIGVIFIPLISDVSGIVTVIQLALKNQMDLTVSVAMGDSLLVALFVAPLLVFIGQFWQQPMDLNFNPFNVVALIVAVVVTNLISFTGRSNWLDGTLLLATYLILAVAFYYHPA</sequence>
<feature type="transmembrane region" description="Helical" evidence="9">
    <location>
        <begin position="125"/>
        <end position="147"/>
    </location>
</feature>
<comment type="subcellular location">
    <subcellularLocation>
        <location evidence="1">Endomembrane system</location>
        <topology evidence="1">Multi-pass membrane protein</topology>
    </subcellularLocation>
</comment>
<keyword evidence="2 9" id="KW-0813">Transport</keyword>
<feature type="transmembrane region" description="Helical" evidence="9">
    <location>
        <begin position="311"/>
        <end position="332"/>
    </location>
</feature>
<accession>A0A0A1VV96</accession>
<evidence type="ECO:0000256" key="2">
    <source>
        <dbReference type="ARBA" id="ARBA00022448"/>
    </source>
</evidence>
<evidence type="ECO:0000256" key="5">
    <source>
        <dbReference type="ARBA" id="ARBA00022837"/>
    </source>
</evidence>
<gene>
    <name evidence="11" type="ORF">N44_03412</name>
</gene>
<organism evidence="11 12">
    <name type="scientific">Microcystis aeruginosa NIES-44</name>
    <dbReference type="NCBI Taxonomy" id="449439"/>
    <lineage>
        <taxon>Bacteria</taxon>
        <taxon>Bacillati</taxon>
        <taxon>Cyanobacteriota</taxon>
        <taxon>Cyanophyceae</taxon>
        <taxon>Oscillatoriophycideae</taxon>
        <taxon>Chroococcales</taxon>
        <taxon>Microcystaceae</taxon>
        <taxon>Microcystis</taxon>
    </lineage>
</organism>
<evidence type="ECO:0000259" key="10">
    <source>
        <dbReference type="Pfam" id="PF01699"/>
    </source>
</evidence>
<comment type="similarity">
    <text evidence="9">Belongs to the Ca(2+):cation antiporter (CaCA) (TC 2.A.19) family.</text>
</comment>
<dbReference type="NCBIfam" id="TIGR00378">
    <property type="entry name" value="cax"/>
    <property type="match status" value="1"/>
</dbReference>
<evidence type="ECO:0000256" key="6">
    <source>
        <dbReference type="ARBA" id="ARBA00022989"/>
    </source>
</evidence>
<dbReference type="GO" id="GO:0016020">
    <property type="term" value="C:membrane"/>
    <property type="evidence" value="ECO:0007669"/>
    <property type="project" value="InterPro"/>
</dbReference>
<keyword evidence="6 9" id="KW-1133">Transmembrane helix</keyword>
<dbReference type="RefSeq" id="WP_045359517.1">
    <property type="nucleotide sequence ID" value="NZ_BBPA01000043.1"/>
</dbReference>
<dbReference type="Proteomes" id="UP000030321">
    <property type="component" value="Unassembled WGS sequence"/>
</dbReference>
<evidence type="ECO:0000256" key="3">
    <source>
        <dbReference type="ARBA" id="ARBA00022568"/>
    </source>
</evidence>
<evidence type="ECO:0000313" key="12">
    <source>
        <dbReference type="Proteomes" id="UP000030321"/>
    </source>
</evidence>